<dbReference type="NCBIfam" id="TIGR02776">
    <property type="entry name" value="NHEJ_ligase_prk"/>
    <property type="match status" value="1"/>
</dbReference>
<evidence type="ECO:0000256" key="11">
    <source>
        <dbReference type="ARBA" id="ARBA00022839"/>
    </source>
</evidence>
<keyword evidence="10" id="KW-0378">Hydrolase</keyword>
<dbReference type="InterPro" id="IPR014146">
    <property type="entry name" value="LigD_ligase_dom"/>
</dbReference>
<evidence type="ECO:0000256" key="17">
    <source>
        <dbReference type="ARBA" id="ARBA00023211"/>
    </source>
</evidence>
<evidence type="ECO:0000256" key="6">
    <source>
        <dbReference type="ARBA" id="ARBA00022722"/>
    </source>
</evidence>
<reference evidence="23" key="1">
    <citation type="submission" date="2016-11" db="EMBL/GenBank/DDBJ databases">
        <authorList>
            <person name="Varghese N."/>
            <person name="Submissions S."/>
        </authorList>
    </citation>
    <scope>NUCLEOTIDE SEQUENCE [LARGE SCALE GENOMIC DNA]</scope>
    <source>
        <strain evidence="23">DSM 27623</strain>
    </source>
</reference>
<evidence type="ECO:0000256" key="3">
    <source>
        <dbReference type="ARBA" id="ARBA00022598"/>
    </source>
</evidence>
<dbReference type="GO" id="GO:0003677">
    <property type="term" value="F:DNA binding"/>
    <property type="evidence" value="ECO:0007669"/>
    <property type="project" value="UniProtKB-KW"/>
</dbReference>
<feature type="domain" description="ATP-dependent DNA ligase family profile" evidence="21">
    <location>
        <begin position="87"/>
        <end position="221"/>
    </location>
</feature>
<keyword evidence="12" id="KW-0067">ATP-binding</keyword>
<dbReference type="InterPro" id="IPR012309">
    <property type="entry name" value="DNA_ligase_ATP-dep_C"/>
</dbReference>
<dbReference type="InterPro" id="IPR012310">
    <property type="entry name" value="DNA_ligase_ATP-dep_cent"/>
</dbReference>
<sequence length="620" mass="71552">MLCKISDKAFDDKDWAFEIKWDGYRAIADLSKDEIRLYSRNGIDFSQKFKKVTNSLKLQEHNMVLDGEIVAYDDKGKPNFQWLQQIGDNPNLALTFQVFDLLWLNGHSTENLSYLQRKELLKDALVENEIIKYSDHILQNGKEFFQAAKDLGLEGIVAKKTESLYKENLRSSEWLKIKIHKSDEAIICGFTEPKGSRKKFGALILGKYLNGEMVFCGHTGGGFKDKSLSEMYDKMQPLITSKSVFKITPKTNTKATWIKPKLIAEIKFTELTKDHVYRHPIFLRLRDDIEPKDVEFNSENQSKKEIMKKAEPKKRTGKEDLIKKIGKQELKLTNQNKIYFPDDDVTKGDVIDYYQSISKYILPHLKNRPQSMNRYPNGIDGMSFFQKDASEETPDWIETQKVFSESSDKYINYIICNDKETLAYLNNLGCIELNIWTSKIQKADNPDYLVLDLDPSEKNTFEDVIETAQVVKEVLDLAGIEGYPKTSGSSGIHVYIPMNAKYSYEQVKDFGHLLMQMVQQKLPDLTTLERSLQKRDKNKIYLDYLQNRRGQTLASVYSLRPKKGATVSMPLEWEEVKNGLKPTDFNIYNSLERLKEKGDLFKGVLGKGVDLLKVIKKMEN</sequence>
<keyword evidence="3" id="KW-0436">Ligase</keyword>
<keyword evidence="11" id="KW-0269">Exonuclease</keyword>
<dbReference type="SUPFAM" id="SSF50249">
    <property type="entry name" value="Nucleic acid-binding proteins"/>
    <property type="match status" value="1"/>
</dbReference>
<dbReference type="EMBL" id="FSRK01000001">
    <property type="protein sequence ID" value="SIN85192.1"/>
    <property type="molecule type" value="Genomic_DNA"/>
</dbReference>
<dbReference type="Gene3D" id="3.30.1490.70">
    <property type="match status" value="1"/>
</dbReference>
<dbReference type="GO" id="GO:0004527">
    <property type="term" value="F:exonuclease activity"/>
    <property type="evidence" value="ECO:0007669"/>
    <property type="project" value="UniProtKB-KW"/>
</dbReference>
<evidence type="ECO:0000313" key="22">
    <source>
        <dbReference type="EMBL" id="SIN85192.1"/>
    </source>
</evidence>
<evidence type="ECO:0000256" key="20">
    <source>
        <dbReference type="ARBA" id="ARBA00034003"/>
    </source>
</evidence>
<dbReference type="Pfam" id="PF01068">
    <property type="entry name" value="DNA_ligase_A_M"/>
    <property type="match status" value="1"/>
</dbReference>
<dbReference type="InterPro" id="IPR016059">
    <property type="entry name" value="DNA_ligase_ATP-dep_CS"/>
</dbReference>
<keyword evidence="23" id="KW-1185">Reference proteome</keyword>
<dbReference type="GO" id="GO:0006310">
    <property type="term" value="P:DNA recombination"/>
    <property type="evidence" value="ECO:0007669"/>
    <property type="project" value="UniProtKB-KW"/>
</dbReference>
<dbReference type="PANTHER" id="PTHR42705">
    <property type="entry name" value="BIFUNCTIONAL NON-HOMOLOGOUS END JOINING PROTEIN LIGD"/>
    <property type="match status" value="1"/>
</dbReference>
<evidence type="ECO:0000313" key="23">
    <source>
        <dbReference type="Proteomes" id="UP000185207"/>
    </source>
</evidence>
<dbReference type="PROSITE" id="PS00333">
    <property type="entry name" value="DNA_LIGASE_A2"/>
    <property type="match status" value="1"/>
</dbReference>
<dbReference type="CDD" id="cd07906">
    <property type="entry name" value="Adenylation_DNA_ligase_LigD_LigC"/>
    <property type="match status" value="1"/>
</dbReference>
<gene>
    <name evidence="22" type="ORF">SAMN05444409_0781</name>
</gene>
<evidence type="ECO:0000256" key="14">
    <source>
        <dbReference type="ARBA" id="ARBA00023125"/>
    </source>
</evidence>
<evidence type="ECO:0000256" key="18">
    <source>
        <dbReference type="ARBA" id="ARBA00023268"/>
    </source>
</evidence>
<dbReference type="OrthoDB" id="9802472at2"/>
<keyword evidence="15" id="KW-0233">DNA recombination</keyword>
<evidence type="ECO:0000256" key="7">
    <source>
        <dbReference type="ARBA" id="ARBA00022723"/>
    </source>
</evidence>
<comment type="cofactor">
    <cofactor evidence="1">
        <name>Mn(2+)</name>
        <dbReference type="ChEBI" id="CHEBI:29035"/>
    </cofactor>
</comment>
<keyword evidence="6" id="KW-0540">Nuclease</keyword>
<evidence type="ECO:0000256" key="4">
    <source>
        <dbReference type="ARBA" id="ARBA00022679"/>
    </source>
</evidence>
<dbReference type="AlphaFoldDB" id="A0A1N6EQ31"/>
<organism evidence="22 23">
    <name type="scientific">Epilithonimonas zeae</name>
    <dbReference type="NCBI Taxonomy" id="1416779"/>
    <lineage>
        <taxon>Bacteria</taxon>
        <taxon>Pseudomonadati</taxon>
        <taxon>Bacteroidota</taxon>
        <taxon>Flavobacteriia</taxon>
        <taxon>Flavobacteriales</taxon>
        <taxon>Weeksellaceae</taxon>
        <taxon>Chryseobacterium group</taxon>
        <taxon>Epilithonimonas</taxon>
    </lineage>
</organism>
<dbReference type="CDD" id="cd07971">
    <property type="entry name" value="OBF_DNA_ligase_LigD"/>
    <property type="match status" value="1"/>
</dbReference>
<keyword evidence="4" id="KW-0808">Transferase</keyword>
<dbReference type="InterPro" id="IPR012340">
    <property type="entry name" value="NA-bd_OB-fold"/>
</dbReference>
<evidence type="ECO:0000256" key="1">
    <source>
        <dbReference type="ARBA" id="ARBA00001936"/>
    </source>
</evidence>
<dbReference type="GO" id="GO:0046872">
    <property type="term" value="F:metal ion binding"/>
    <property type="evidence" value="ECO:0007669"/>
    <property type="project" value="UniProtKB-KW"/>
</dbReference>
<keyword evidence="7" id="KW-0479">Metal-binding</keyword>
<dbReference type="NCBIfam" id="TIGR02778">
    <property type="entry name" value="ligD_pol"/>
    <property type="match status" value="1"/>
</dbReference>
<accession>A0A1N6EQ31</accession>
<keyword evidence="18" id="KW-0511">Multifunctional enzyme</keyword>
<keyword evidence="13" id="KW-0239">DNA-directed DNA polymerase</keyword>
<dbReference type="GO" id="GO:0006281">
    <property type="term" value="P:DNA repair"/>
    <property type="evidence" value="ECO:0007669"/>
    <property type="project" value="UniProtKB-KW"/>
</dbReference>
<dbReference type="Gene3D" id="2.40.50.140">
    <property type="entry name" value="Nucleic acid-binding proteins"/>
    <property type="match status" value="1"/>
</dbReference>
<evidence type="ECO:0000259" key="21">
    <source>
        <dbReference type="PROSITE" id="PS50160"/>
    </source>
</evidence>
<dbReference type="Pfam" id="PF04679">
    <property type="entry name" value="DNA_ligase_A_C"/>
    <property type="match status" value="1"/>
</dbReference>
<comment type="catalytic activity">
    <reaction evidence="20">
        <text>ATP + (deoxyribonucleotide)n-3'-hydroxyl + 5'-phospho-(deoxyribonucleotide)m = (deoxyribonucleotide)n+m + AMP + diphosphate.</text>
        <dbReference type="EC" id="6.5.1.1"/>
    </reaction>
</comment>
<dbReference type="Pfam" id="PF21686">
    <property type="entry name" value="LigD_Prim-Pol"/>
    <property type="match status" value="1"/>
</dbReference>
<dbReference type="EC" id="6.5.1.1" evidence="2"/>
<dbReference type="CDD" id="cd04865">
    <property type="entry name" value="LigD_Pol_like_2"/>
    <property type="match status" value="1"/>
</dbReference>
<evidence type="ECO:0000256" key="8">
    <source>
        <dbReference type="ARBA" id="ARBA00022741"/>
    </source>
</evidence>
<dbReference type="PROSITE" id="PS50160">
    <property type="entry name" value="DNA_LIGASE_A3"/>
    <property type="match status" value="1"/>
</dbReference>
<dbReference type="GO" id="GO:0003887">
    <property type="term" value="F:DNA-directed DNA polymerase activity"/>
    <property type="evidence" value="ECO:0007669"/>
    <property type="project" value="UniProtKB-KW"/>
</dbReference>
<evidence type="ECO:0000256" key="16">
    <source>
        <dbReference type="ARBA" id="ARBA00023204"/>
    </source>
</evidence>
<dbReference type="InterPro" id="IPR052171">
    <property type="entry name" value="NHEJ_LigD"/>
</dbReference>
<evidence type="ECO:0000256" key="5">
    <source>
        <dbReference type="ARBA" id="ARBA00022695"/>
    </source>
</evidence>
<dbReference type="PANTHER" id="PTHR42705:SF2">
    <property type="entry name" value="BIFUNCTIONAL NON-HOMOLOGOUS END JOINING PROTEIN LIGD"/>
    <property type="match status" value="1"/>
</dbReference>
<evidence type="ECO:0000256" key="2">
    <source>
        <dbReference type="ARBA" id="ARBA00012727"/>
    </source>
</evidence>
<keyword evidence="8" id="KW-0547">Nucleotide-binding</keyword>
<dbReference type="InterPro" id="IPR014145">
    <property type="entry name" value="LigD_pol_dom"/>
</dbReference>
<name>A0A1N6EQ31_9FLAO</name>
<protein>
    <recommendedName>
        <fullName evidence="2">DNA ligase (ATP)</fullName>
        <ecNumber evidence="2">6.5.1.1</ecNumber>
    </recommendedName>
    <alternativeName>
        <fullName evidence="19">NHEJ DNA polymerase</fullName>
    </alternativeName>
</protein>
<dbReference type="SUPFAM" id="SSF56091">
    <property type="entry name" value="DNA ligase/mRNA capping enzyme, catalytic domain"/>
    <property type="match status" value="1"/>
</dbReference>
<dbReference type="Gene3D" id="3.30.470.30">
    <property type="entry name" value="DNA ligase/mRNA capping enzyme"/>
    <property type="match status" value="1"/>
</dbReference>
<dbReference type="RefSeq" id="WP_074233563.1">
    <property type="nucleotide sequence ID" value="NZ_FSRK01000001.1"/>
</dbReference>
<dbReference type="GO" id="GO:0005524">
    <property type="term" value="F:ATP binding"/>
    <property type="evidence" value="ECO:0007669"/>
    <property type="project" value="UniProtKB-KW"/>
</dbReference>
<dbReference type="GO" id="GO:0003910">
    <property type="term" value="F:DNA ligase (ATP) activity"/>
    <property type="evidence" value="ECO:0007669"/>
    <property type="project" value="UniProtKB-EC"/>
</dbReference>
<evidence type="ECO:0000256" key="9">
    <source>
        <dbReference type="ARBA" id="ARBA00022763"/>
    </source>
</evidence>
<evidence type="ECO:0000256" key="10">
    <source>
        <dbReference type="ARBA" id="ARBA00022801"/>
    </source>
</evidence>
<dbReference type="NCBIfam" id="TIGR02779">
    <property type="entry name" value="NHEJ_ligase_lig"/>
    <property type="match status" value="1"/>
</dbReference>
<dbReference type="STRING" id="1416779.SAMN05444409_0781"/>
<keyword evidence="14" id="KW-0238">DNA-binding</keyword>
<dbReference type="InterPro" id="IPR014143">
    <property type="entry name" value="NHEJ_ligase_prk"/>
</dbReference>
<dbReference type="Gene3D" id="3.90.920.10">
    <property type="entry name" value="DNA primase, PRIM domain"/>
    <property type="match status" value="1"/>
</dbReference>
<evidence type="ECO:0000256" key="12">
    <source>
        <dbReference type="ARBA" id="ARBA00022840"/>
    </source>
</evidence>
<proteinExistence type="predicted"/>
<keyword evidence="17" id="KW-0464">Manganese</keyword>
<evidence type="ECO:0000256" key="19">
    <source>
        <dbReference type="ARBA" id="ARBA00029943"/>
    </source>
</evidence>
<evidence type="ECO:0000256" key="13">
    <source>
        <dbReference type="ARBA" id="ARBA00022932"/>
    </source>
</evidence>
<keyword evidence="16" id="KW-0234">DNA repair</keyword>
<keyword evidence="5" id="KW-0548">Nucleotidyltransferase</keyword>
<evidence type="ECO:0000256" key="15">
    <source>
        <dbReference type="ARBA" id="ARBA00023172"/>
    </source>
</evidence>
<dbReference type="Proteomes" id="UP000185207">
    <property type="component" value="Unassembled WGS sequence"/>
</dbReference>
<keyword evidence="9" id="KW-0227">DNA damage</keyword>